<keyword evidence="4" id="KW-0206">Cytoskeleton</keyword>
<reference evidence="8" key="1">
    <citation type="submission" date="2021-01" db="UniProtKB">
        <authorList>
            <consortium name="EnsemblMetazoa"/>
        </authorList>
    </citation>
    <scope>IDENTIFICATION</scope>
</reference>
<dbReference type="RefSeq" id="XP_022653737.1">
    <property type="nucleotide sequence ID" value="XM_022798002.1"/>
</dbReference>
<dbReference type="GeneID" id="111247284"/>
<keyword evidence="3" id="KW-0970">Cilium biogenesis/degradation</keyword>
<evidence type="ECO:0000256" key="2">
    <source>
        <dbReference type="ARBA" id="ARBA00022490"/>
    </source>
</evidence>
<evidence type="ECO:0000256" key="5">
    <source>
        <dbReference type="ARBA" id="ARBA00023273"/>
    </source>
</evidence>
<evidence type="ECO:0000313" key="9">
    <source>
        <dbReference type="Proteomes" id="UP000594260"/>
    </source>
</evidence>
<evidence type="ECO:0000256" key="3">
    <source>
        <dbReference type="ARBA" id="ARBA00022794"/>
    </source>
</evidence>
<evidence type="ECO:0000256" key="4">
    <source>
        <dbReference type="ARBA" id="ARBA00023212"/>
    </source>
</evidence>
<dbReference type="PANTHER" id="PTHR12968">
    <property type="entry name" value="B9 DOMAIN-CONTAINING"/>
    <property type="match status" value="1"/>
</dbReference>
<dbReference type="RefSeq" id="XP_022653738.1">
    <property type="nucleotide sequence ID" value="XM_022798003.1"/>
</dbReference>
<dbReference type="InterPro" id="IPR010796">
    <property type="entry name" value="C2_B9-type_dom"/>
</dbReference>
<dbReference type="KEGG" id="vde:111247284"/>
<comment type="subcellular location">
    <subcellularLocation>
        <location evidence="1">Cytoplasm</location>
        <location evidence="1">Cytoskeleton</location>
        <location evidence="1">Cilium basal body</location>
    </subcellularLocation>
</comment>
<comment type="similarity">
    <text evidence="6">Belongs to the B9D family.</text>
</comment>
<dbReference type="OMA" id="NMPIEVT"/>
<evidence type="ECO:0000256" key="6">
    <source>
        <dbReference type="ARBA" id="ARBA00038411"/>
    </source>
</evidence>
<evidence type="ECO:0000256" key="1">
    <source>
        <dbReference type="ARBA" id="ARBA00004120"/>
    </source>
</evidence>
<dbReference type="FunCoup" id="A0A7M7JKV2">
    <property type="interactions" value="40"/>
</dbReference>
<keyword evidence="2" id="KW-0963">Cytoplasm</keyword>
<organism evidence="8 9">
    <name type="scientific">Varroa destructor</name>
    <name type="common">Honeybee mite</name>
    <dbReference type="NCBI Taxonomy" id="109461"/>
    <lineage>
        <taxon>Eukaryota</taxon>
        <taxon>Metazoa</taxon>
        <taxon>Ecdysozoa</taxon>
        <taxon>Arthropoda</taxon>
        <taxon>Chelicerata</taxon>
        <taxon>Arachnida</taxon>
        <taxon>Acari</taxon>
        <taxon>Parasitiformes</taxon>
        <taxon>Mesostigmata</taxon>
        <taxon>Gamasina</taxon>
        <taxon>Dermanyssoidea</taxon>
        <taxon>Varroidae</taxon>
        <taxon>Varroa</taxon>
    </lineage>
</organism>
<keyword evidence="9" id="KW-1185">Reference proteome</keyword>
<sequence length="211" mass="23249">MEAPDAHTFMLYSATGEIQIAHFPFIDNIYCKINVVHGKDWILCAGSEDDLTQVSRKTRGAGLNGGTTCSGSYFVFNHPLDVAYKFTNPYGWPQLVLSVFGLDALGNDVIRGYGTIHLPTMPGRHSVTVPLQAPESSTVAQWLSSLFTGKRPELSEPRVFADQHSRQLLRMYSEGLPYIEVVFNVALKDMDKFGFDVGANLAVNQGGSQLF</sequence>
<dbReference type="PROSITE" id="PS51381">
    <property type="entry name" value="C2_B9"/>
    <property type="match status" value="1"/>
</dbReference>
<dbReference type="OrthoDB" id="431939at2759"/>
<evidence type="ECO:0000313" key="8">
    <source>
        <dbReference type="EnsemblMetazoa" id="XP_022653738"/>
    </source>
</evidence>
<dbReference type="EnsemblMetazoa" id="XM_022798003">
    <property type="protein sequence ID" value="XP_022653738"/>
    <property type="gene ID" value="LOC111247284"/>
</dbReference>
<dbReference type="InParanoid" id="A0A7M7JKV2"/>
<dbReference type="Proteomes" id="UP000594260">
    <property type="component" value="Unplaced"/>
</dbReference>
<protein>
    <recommendedName>
        <fullName evidence="7">B9 domain-containing protein 1</fullName>
    </recommendedName>
</protein>
<evidence type="ECO:0000256" key="7">
    <source>
        <dbReference type="ARBA" id="ARBA00039274"/>
    </source>
</evidence>
<proteinExistence type="inferred from homology"/>
<dbReference type="EnsemblMetazoa" id="XM_022798002">
    <property type="protein sequence ID" value="XP_022653737"/>
    <property type="gene ID" value="LOC111247284"/>
</dbReference>
<dbReference type="GO" id="GO:0036038">
    <property type="term" value="C:MKS complex"/>
    <property type="evidence" value="ECO:0007669"/>
    <property type="project" value="TreeGrafter"/>
</dbReference>
<dbReference type="Pfam" id="PF07162">
    <property type="entry name" value="B9-C2"/>
    <property type="match status" value="1"/>
</dbReference>
<dbReference type="AlphaFoldDB" id="A0A7M7JKV2"/>
<name>A0A7M7JKV2_VARDE</name>
<keyword evidence="5" id="KW-0966">Cell projection</keyword>
<accession>A0A7M7JKV2</accession>
<dbReference type="PANTHER" id="PTHR12968:SF1">
    <property type="entry name" value="B9 DOMAIN-CONTAINING PROTEIN 1"/>
    <property type="match status" value="1"/>
</dbReference>
<dbReference type="GO" id="GO:0060271">
    <property type="term" value="P:cilium assembly"/>
    <property type="evidence" value="ECO:0007669"/>
    <property type="project" value="TreeGrafter"/>
</dbReference>